<dbReference type="PANTHER" id="PTHR30404">
    <property type="entry name" value="N-ACETYLMURAMOYL-L-ALANINE AMIDASE"/>
    <property type="match status" value="1"/>
</dbReference>
<sequence length="577" mass="58033">MKPSNIKAGIYTAVTAAALSTVTGLIPATAIAAPALPDMPQKLQGKTVFLDPGHQGPNHNVDVAKQVSDGRGGSKACQTTGMTTVHGIPEHTVNWNVAQLVRTSLEGLGAKVVLSRPDDTGWGGCIDERARAANESGADVALSIHADSAPAEQRGFHLIVPQLPIPDAKAHEVQSGAGLTASRAMRDAYVQAGFPAATYNNAVDGIQTRTDVAGPALTQVPDIFLEMGNGANAEDAQQLETPEGQLRHAVTITTGLVSYLLGLQVPPSETDAQAAAPGQPGAESEKAATAPGAPAAPAPQPNAQPQANGQAPAPAGDQATPQAQVEGAGQPQAAQPQAQAPAVPAAPQPQAAQPQPQQAEVQAQQAQPGAPQAAQPQPQAQQPAPALDARFPQPQGSGAPEAQFPQPQAQPGGQPGAQPQAAQPVVPAQGPAKEPNVGNAVLAFPSLSDIRPVSDPVEPQTNPGAAQPNAGAAIPNAGAAQPNTAGSPNAGAAQQNPAVAPQANQGPKGNPGAQSPSTTDTNPKSENADLQSMGTLVQLAVKFLNPLAKMLTGQNGVAADLVNLAYSVVSVLMSSAK</sequence>
<dbReference type="SUPFAM" id="SSF53187">
    <property type="entry name" value="Zn-dependent exopeptidases"/>
    <property type="match status" value="1"/>
</dbReference>
<dbReference type="PANTHER" id="PTHR30404:SF0">
    <property type="entry name" value="N-ACETYLMURAMOYL-L-ALANINE AMIDASE AMIC"/>
    <property type="match status" value="1"/>
</dbReference>
<dbReference type="GO" id="GO:0009253">
    <property type="term" value="P:peptidoglycan catabolic process"/>
    <property type="evidence" value="ECO:0007669"/>
    <property type="project" value="InterPro"/>
</dbReference>
<evidence type="ECO:0000259" key="4">
    <source>
        <dbReference type="SMART" id="SM00646"/>
    </source>
</evidence>
<dbReference type="EMBL" id="CP059399">
    <property type="protein sequence ID" value="QLY33217.1"/>
    <property type="molecule type" value="Genomic_DNA"/>
</dbReference>
<keyword evidence="3" id="KW-0732">Signal</keyword>
<evidence type="ECO:0000313" key="5">
    <source>
        <dbReference type="EMBL" id="QLY33217.1"/>
    </source>
</evidence>
<feature type="compositionally biased region" description="Low complexity" evidence="2">
    <location>
        <begin position="462"/>
        <end position="507"/>
    </location>
</feature>
<feature type="compositionally biased region" description="Polar residues" evidence="2">
    <location>
        <begin position="512"/>
        <end position="528"/>
    </location>
</feature>
<evidence type="ECO:0000313" key="6">
    <source>
        <dbReference type="Proteomes" id="UP000515512"/>
    </source>
</evidence>
<dbReference type="InterPro" id="IPR002508">
    <property type="entry name" value="MurNAc-LAA_cat"/>
</dbReference>
<feature type="chain" id="PRO_5028099959" evidence="3">
    <location>
        <begin position="33"/>
        <end position="577"/>
    </location>
</feature>
<feature type="compositionally biased region" description="Low complexity" evidence="2">
    <location>
        <begin position="398"/>
        <end position="432"/>
    </location>
</feature>
<feature type="region of interest" description="Disordered" evidence="2">
    <location>
        <begin position="270"/>
        <end position="528"/>
    </location>
</feature>
<dbReference type="AlphaFoldDB" id="A0A7D6VHU0"/>
<keyword evidence="6" id="KW-1185">Reference proteome</keyword>
<dbReference type="GO" id="GO:0008745">
    <property type="term" value="F:N-acetylmuramoyl-L-alanine amidase activity"/>
    <property type="evidence" value="ECO:0007669"/>
    <property type="project" value="InterPro"/>
</dbReference>
<feature type="signal peptide" evidence="3">
    <location>
        <begin position="1"/>
        <end position="32"/>
    </location>
</feature>
<name>A0A7D6VHU0_9NOCA</name>
<evidence type="ECO:0000256" key="2">
    <source>
        <dbReference type="SAM" id="MobiDB-lite"/>
    </source>
</evidence>
<dbReference type="RefSeq" id="WP_181584381.1">
    <property type="nucleotide sequence ID" value="NZ_CP059399.1"/>
</dbReference>
<organism evidence="5 6">
    <name type="scientific">Nocardia huaxiensis</name>
    <dbReference type="NCBI Taxonomy" id="2755382"/>
    <lineage>
        <taxon>Bacteria</taxon>
        <taxon>Bacillati</taxon>
        <taxon>Actinomycetota</taxon>
        <taxon>Actinomycetes</taxon>
        <taxon>Mycobacteriales</taxon>
        <taxon>Nocardiaceae</taxon>
        <taxon>Nocardia</taxon>
    </lineage>
</organism>
<dbReference type="SMART" id="SM00646">
    <property type="entry name" value="Ami_3"/>
    <property type="match status" value="1"/>
</dbReference>
<dbReference type="KEGG" id="nhu:H0264_14165"/>
<protein>
    <submittedName>
        <fullName evidence="5">N-acetylmuramoyl-L-alanine amidase</fullName>
    </submittedName>
</protein>
<feature type="compositionally biased region" description="Low complexity" evidence="2">
    <location>
        <begin position="272"/>
        <end position="293"/>
    </location>
</feature>
<dbReference type="CDD" id="cd02696">
    <property type="entry name" value="MurNAc-LAA"/>
    <property type="match status" value="1"/>
</dbReference>
<evidence type="ECO:0000256" key="3">
    <source>
        <dbReference type="SAM" id="SignalP"/>
    </source>
</evidence>
<proteinExistence type="predicted"/>
<accession>A0A7D6VHU0</accession>
<dbReference type="InterPro" id="IPR050695">
    <property type="entry name" value="N-acetylmuramoyl_amidase_3"/>
</dbReference>
<feature type="compositionally biased region" description="Low complexity" evidence="2">
    <location>
        <begin position="303"/>
        <end position="386"/>
    </location>
</feature>
<dbReference type="GO" id="GO:0030288">
    <property type="term" value="C:outer membrane-bounded periplasmic space"/>
    <property type="evidence" value="ECO:0007669"/>
    <property type="project" value="TreeGrafter"/>
</dbReference>
<dbReference type="Gene3D" id="3.40.630.40">
    <property type="entry name" value="Zn-dependent exopeptidases"/>
    <property type="match status" value="1"/>
</dbReference>
<keyword evidence="1" id="KW-0378">Hydrolase</keyword>
<dbReference type="Proteomes" id="UP000515512">
    <property type="component" value="Chromosome"/>
</dbReference>
<reference evidence="5 6" key="1">
    <citation type="submission" date="2020-07" db="EMBL/GenBank/DDBJ databases">
        <authorList>
            <person name="Zhuang K."/>
            <person name="Ran Y."/>
        </authorList>
    </citation>
    <scope>NUCLEOTIDE SEQUENCE [LARGE SCALE GENOMIC DNA]</scope>
    <source>
        <strain evidence="5 6">WCH-YHL-001</strain>
    </source>
</reference>
<gene>
    <name evidence="5" type="ORF">H0264_14165</name>
</gene>
<feature type="domain" description="MurNAc-LAA" evidence="4">
    <location>
        <begin position="130"/>
        <end position="257"/>
    </location>
</feature>
<dbReference type="Pfam" id="PF01520">
    <property type="entry name" value="Amidase_3"/>
    <property type="match status" value="1"/>
</dbReference>
<evidence type="ECO:0000256" key="1">
    <source>
        <dbReference type="ARBA" id="ARBA00022801"/>
    </source>
</evidence>